<name>A0A6A4HR26_9AGAR</name>
<accession>A0A6A4HR26</accession>
<dbReference type="Proteomes" id="UP000799118">
    <property type="component" value="Unassembled WGS sequence"/>
</dbReference>
<organism evidence="2 3">
    <name type="scientific">Gymnopus androsaceus JB14</name>
    <dbReference type="NCBI Taxonomy" id="1447944"/>
    <lineage>
        <taxon>Eukaryota</taxon>
        <taxon>Fungi</taxon>
        <taxon>Dikarya</taxon>
        <taxon>Basidiomycota</taxon>
        <taxon>Agaricomycotina</taxon>
        <taxon>Agaricomycetes</taxon>
        <taxon>Agaricomycetidae</taxon>
        <taxon>Agaricales</taxon>
        <taxon>Marasmiineae</taxon>
        <taxon>Omphalotaceae</taxon>
        <taxon>Gymnopus</taxon>
    </lineage>
</organism>
<evidence type="ECO:0000313" key="2">
    <source>
        <dbReference type="EMBL" id="KAE9399205.1"/>
    </source>
</evidence>
<feature type="non-terminal residue" evidence="2">
    <location>
        <position position="1"/>
    </location>
</feature>
<dbReference type="Gene3D" id="1.10.357.40">
    <property type="entry name" value="YbiA-like"/>
    <property type="match status" value="1"/>
</dbReference>
<evidence type="ECO:0000313" key="3">
    <source>
        <dbReference type="Proteomes" id="UP000799118"/>
    </source>
</evidence>
<dbReference type="SUPFAM" id="SSF143990">
    <property type="entry name" value="YbiA-like"/>
    <property type="match status" value="1"/>
</dbReference>
<dbReference type="OrthoDB" id="206452at2759"/>
<protein>
    <recommendedName>
        <fullName evidence="1">NADAR domain-containing protein</fullName>
    </recommendedName>
</protein>
<dbReference type="Pfam" id="PF08719">
    <property type="entry name" value="NADAR"/>
    <property type="match status" value="1"/>
</dbReference>
<proteinExistence type="predicted"/>
<keyword evidence="3" id="KW-1185">Reference proteome</keyword>
<dbReference type="CDD" id="cd15457">
    <property type="entry name" value="NADAR"/>
    <property type="match status" value="1"/>
</dbReference>
<gene>
    <name evidence="2" type="ORF">BT96DRAFT_820903</name>
</gene>
<evidence type="ECO:0000259" key="1">
    <source>
        <dbReference type="Pfam" id="PF08719"/>
    </source>
</evidence>
<dbReference type="InterPro" id="IPR037238">
    <property type="entry name" value="YbiA-like_sf"/>
</dbReference>
<dbReference type="InterPro" id="IPR012816">
    <property type="entry name" value="NADAR"/>
</dbReference>
<dbReference type="AlphaFoldDB" id="A0A6A4HR26"/>
<reference evidence="2" key="1">
    <citation type="journal article" date="2019" name="Environ. Microbiol.">
        <title>Fungal ecological strategies reflected in gene transcription - a case study of two litter decomposers.</title>
        <authorList>
            <person name="Barbi F."/>
            <person name="Kohler A."/>
            <person name="Barry K."/>
            <person name="Baskaran P."/>
            <person name="Daum C."/>
            <person name="Fauchery L."/>
            <person name="Ihrmark K."/>
            <person name="Kuo A."/>
            <person name="LaButti K."/>
            <person name="Lipzen A."/>
            <person name="Morin E."/>
            <person name="Grigoriev I.V."/>
            <person name="Henrissat B."/>
            <person name="Lindahl B."/>
            <person name="Martin F."/>
        </authorList>
    </citation>
    <scope>NUCLEOTIDE SEQUENCE</scope>
    <source>
        <strain evidence="2">JB14</strain>
    </source>
</reference>
<feature type="domain" description="NADAR" evidence="1">
    <location>
        <begin position="7"/>
        <end position="131"/>
    </location>
</feature>
<dbReference type="EMBL" id="ML769472">
    <property type="protein sequence ID" value="KAE9399205.1"/>
    <property type="molecule type" value="Genomic_DNA"/>
</dbReference>
<sequence>KGFFPRSEHRITYQNETYPTATHLHEALKYLPAHPEIATQIRLCVDLLSVYPLSAQNSAHMRVDWDLVFLHEMEKVLLWKFKQHPSLRELLVERGREIIYRDERDAFWADGGEGRGANELGKILGRVRDALINERDADVAAAGQRAAG</sequence>